<keyword evidence="2" id="KW-0539">Nucleus</keyword>
<dbReference type="InterPro" id="IPR017984">
    <property type="entry name" value="Chromo_dom_subgr"/>
</dbReference>
<accession>A0A0A9YR54</accession>
<dbReference type="InterPro" id="IPR023780">
    <property type="entry name" value="Chromo_domain"/>
</dbReference>
<evidence type="ECO:0000256" key="2">
    <source>
        <dbReference type="ARBA" id="ARBA00023242"/>
    </source>
</evidence>
<comment type="subcellular location">
    <subcellularLocation>
        <location evidence="1">Nucleus</location>
    </subcellularLocation>
</comment>
<dbReference type="PANTHER" id="PTHR22812">
    <property type="entry name" value="CHROMOBOX PROTEIN"/>
    <property type="match status" value="1"/>
</dbReference>
<reference evidence="5" key="1">
    <citation type="journal article" date="2014" name="PLoS ONE">
        <title>Transcriptome-Based Identification of ABC Transporters in the Western Tarnished Plant Bug Lygus hesperus.</title>
        <authorList>
            <person name="Hull J.J."/>
            <person name="Chaney K."/>
            <person name="Geib S.M."/>
            <person name="Fabrick J.A."/>
            <person name="Brent C.S."/>
            <person name="Walsh D."/>
            <person name="Lavine L.C."/>
        </authorList>
    </citation>
    <scope>NUCLEOTIDE SEQUENCE</scope>
</reference>
<dbReference type="PROSITE" id="PS00598">
    <property type="entry name" value="CHROMO_1"/>
    <property type="match status" value="1"/>
</dbReference>
<dbReference type="InterPro" id="IPR051219">
    <property type="entry name" value="Heterochromatin_chromo-domain"/>
</dbReference>
<feature type="region of interest" description="Disordered" evidence="3">
    <location>
        <begin position="74"/>
        <end position="95"/>
    </location>
</feature>
<feature type="compositionally biased region" description="Polar residues" evidence="3">
    <location>
        <begin position="689"/>
        <end position="699"/>
    </location>
</feature>
<evidence type="ECO:0000313" key="7">
    <source>
        <dbReference type="EMBL" id="JAG35543.1"/>
    </source>
</evidence>
<feature type="compositionally biased region" description="Polar residues" evidence="3">
    <location>
        <begin position="728"/>
        <end position="744"/>
    </location>
</feature>
<proteinExistence type="predicted"/>
<organism evidence="5">
    <name type="scientific">Lygus hesperus</name>
    <name type="common">Western plant bug</name>
    <dbReference type="NCBI Taxonomy" id="30085"/>
    <lineage>
        <taxon>Eukaryota</taxon>
        <taxon>Metazoa</taxon>
        <taxon>Ecdysozoa</taxon>
        <taxon>Arthropoda</taxon>
        <taxon>Hexapoda</taxon>
        <taxon>Insecta</taxon>
        <taxon>Pterygota</taxon>
        <taxon>Neoptera</taxon>
        <taxon>Paraneoptera</taxon>
        <taxon>Hemiptera</taxon>
        <taxon>Heteroptera</taxon>
        <taxon>Panheteroptera</taxon>
        <taxon>Cimicomorpha</taxon>
        <taxon>Miridae</taxon>
        <taxon>Mirini</taxon>
        <taxon>Lygus</taxon>
    </lineage>
</organism>
<dbReference type="SMART" id="SM00298">
    <property type="entry name" value="CHROMO"/>
    <property type="match status" value="1"/>
</dbReference>
<name>A0A0A9YR54_LYGHE</name>
<evidence type="ECO:0000259" key="4">
    <source>
        <dbReference type="PROSITE" id="PS50013"/>
    </source>
</evidence>
<dbReference type="SUPFAM" id="SSF54160">
    <property type="entry name" value="Chromo domain-like"/>
    <property type="match status" value="1"/>
</dbReference>
<dbReference type="InterPro" id="IPR000953">
    <property type="entry name" value="Chromo/chromo_shadow_dom"/>
</dbReference>
<evidence type="ECO:0000256" key="3">
    <source>
        <dbReference type="SAM" id="MobiDB-lite"/>
    </source>
</evidence>
<feature type="compositionally biased region" description="Polar residues" evidence="3">
    <location>
        <begin position="518"/>
        <end position="531"/>
    </location>
</feature>
<dbReference type="InterPro" id="IPR016197">
    <property type="entry name" value="Chromo-like_dom_sf"/>
</dbReference>
<sequence>MIEQKPMIWAFLLFKNALVKQNPQKYSGGLTESSWKLYQKWCKLPENTRNAWITAGESVMKYVSMGCLKKDTSKVLPSKGSDKAAEGDDPKRPVVMKKICQRDQSGEITKIRPGGFISQKDARSSLREESEPSKAQQADDEEPQNVPPLTSMKSYKKAAETVREEEFVVERIVSRRFNPRRKQYEYLLKWEGYPPEQNTWEPAENLETCQHLLKAFEESLNKQALKMKNVQGRKSDYNMPGSSGSSMSNFGRPVRSSKQKALSQVKQWCGSIKPDEAEIETLMKRKLSPTDSDDDEDGFVGKRMRLGSDSEESIGGRGSMKGIGGIMKKNTNAPTSGRGPGRPRKYPLANGMNNSQVVESSDEGEGKSTLEILSQANVTKTLNLSPANQQVLVANAKGVVKVDPSQVPNLSSGVYIMSNKSGIIKLDSVSPSKALSMKQGIVKDISPSLKGSGAGTPQLQPSKSVVMLNKSQTPVHHEIPQKSGIVRKTQMSTTHVTQRVVPTTPTVFPGARTPIRQPRTTGSIKINSPNPNTRFLHSGASRQNVSITPSNKPKTVIRTTEPQKRIIGFESRTASSQNRIERGGILSGSMRGGRGATVRSGITRASPNITIPNRDNVGINDKAKSAGVKGTNHLPSSDSESGLPDDFPADLPPIAPASPPRPLSLCPETGKVLLKAEGEKTPEPLPSPTIISMSTAQPTATDIQSTPIIIKEEYIEKSSPGISDTVESEQILSHPSQQVHQQNLLKPIRPKKEPDTSPPKAKESLVKRTLGKPGSIGSMTVSPKKILPEIEDPDSDVVTISGEDGMIYKVSKSELNNSLLMAGEDGQQCVYLTTGENGDENATVITLDPSSYTEQVNQLGQQVNVLNEVGEEGQQFYVKEGEEGELMDIQVQEGAEDGQSQLVAQLVEAGEPAPGGGPRRVVLLLPDGNLMMTEVDEEQYAALELDKFQGQTAEIE</sequence>
<feature type="region of interest" description="Disordered" evidence="3">
    <location>
        <begin position="504"/>
        <end position="531"/>
    </location>
</feature>
<feature type="region of interest" description="Disordered" evidence="3">
    <location>
        <begin position="233"/>
        <end position="253"/>
    </location>
</feature>
<dbReference type="EMBL" id="GBHO01008061">
    <property type="protein sequence ID" value="JAG35543.1"/>
    <property type="molecule type" value="Transcribed_RNA"/>
</dbReference>
<protein>
    <submittedName>
        <fullName evidence="5">Heterochromatin protein 1</fullName>
    </submittedName>
</protein>
<feature type="region of interest" description="Disordered" evidence="3">
    <location>
        <begin position="678"/>
        <end position="699"/>
    </location>
</feature>
<reference evidence="5" key="2">
    <citation type="submission" date="2014-07" db="EMBL/GenBank/DDBJ databases">
        <authorList>
            <person name="Hull J."/>
        </authorList>
    </citation>
    <scope>NUCLEOTIDE SEQUENCE</scope>
</reference>
<feature type="region of interest" description="Disordered" evidence="3">
    <location>
        <begin position="119"/>
        <end position="153"/>
    </location>
</feature>
<gene>
    <name evidence="5" type="ORF">CM83_62709</name>
    <name evidence="6" type="ORF">CM83_62714</name>
    <name evidence="7" type="ORF">CM83_62722</name>
</gene>
<dbReference type="EMBL" id="GBHO01008067">
    <property type="protein sequence ID" value="JAG35537.1"/>
    <property type="molecule type" value="Transcribed_RNA"/>
</dbReference>
<dbReference type="Gene3D" id="2.40.50.40">
    <property type="match status" value="1"/>
</dbReference>
<dbReference type="Pfam" id="PF00385">
    <property type="entry name" value="Chromo"/>
    <property type="match status" value="1"/>
</dbReference>
<dbReference type="GO" id="GO:0005694">
    <property type="term" value="C:chromosome"/>
    <property type="evidence" value="ECO:0007669"/>
    <property type="project" value="UniProtKB-ARBA"/>
</dbReference>
<feature type="compositionally biased region" description="Basic and acidic residues" evidence="3">
    <location>
        <begin position="120"/>
        <end position="132"/>
    </location>
</feature>
<feature type="region of interest" description="Disordered" evidence="3">
    <location>
        <begin position="720"/>
        <end position="765"/>
    </location>
</feature>
<feature type="compositionally biased region" description="Basic and acidic residues" evidence="3">
    <location>
        <begin position="750"/>
        <end position="765"/>
    </location>
</feature>
<dbReference type="InterPro" id="IPR023779">
    <property type="entry name" value="Chromodomain_CS"/>
</dbReference>
<evidence type="ECO:0000313" key="6">
    <source>
        <dbReference type="EMBL" id="JAG35541.1"/>
    </source>
</evidence>
<dbReference type="EMBL" id="GBHO01008063">
    <property type="protein sequence ID" value="JAG35541.1"/>
    <property type="molecule type" value="Transcribed_RNA"/>
</dbReference>
<feature type="region of interest" description="Disordered" evidence="3">
    <location>
        <begin position="625"/>
        <end position="647"/>
    </location>
</feature>
<evidence type="ECO:0000313" key="5">
    <source>
        <dbReference type="EMBL" id="JAG35537.1"/>
    </source>
</evidence>
<dbReference type="PROSITE" id="PS50013">
    <property type="entry name" value="CHROMO_2"/>
    <property type="match status" value="1"/>
</dbReference>
<feature type="compositionally biased region" description="Basic and acidic residues" evidence="3">
    <location>
        <begin position="80"/>
        <end position="92"/>
    </location>
</feature>
<feature type="compositionally biased region" description="Low complexity" evidence="3">
    <location>
        <begin position="238"/>
        <end position="249"/>
    </location>
</feature>
<dbReference type="AlphaFoldDB" id="A0A0A9YR54"/>
<evidence type="ECO:0000256" key="1">
    <source>
        <dbReference type="ARBA" id="ARBA00004123"/>
    </source>
</evidence>
<feature type="region of interest" description="Disordered" evidence="3">
    <location>
        <begin position="308"/>
        <end position="366"/>
    </location>
</feature>
<feature type="domain" description="Chromo" evidence="4">
    <location>
        <begin position="167"/>
        <end position="228"/>
    </location>
</feature>
<dbReference type="PRINTS" id="PR00504">
    <property type="entry name" value="CHROMODOMAIN"/>
</dbReference>
<feature type="compositionally biased region" description="Gly residues" evidence="3">
    <location>
        <begin position="315"/>
        <end position="325"/>
    </location>
</feature>
<dbReference type="GO" id="GO:0005634">
    <property type="term" value="C:nucleus"/>
    <property type="evidence" value="ECO:0007669"/>
    <property type="project" value="UniProtKB-SubCell"/>
</dbReference>